<dbReference type="Proteomes" id="UP000242705">
    <property type="component" value="Unassembled WGS sequence"/>
</dbReference>
<feature type="domain" description="Protein CR006 P-loop" evidence="1">
    <location>
        <begin position="207"/>
        <end position="328"/>
    </location>
</feature>
<gene>
    <name evidence="2" type="ORF">C7B47_14370</name>
</gene>
<organism evidence="2 3">
    <name type="scientific">Sulfobacillus thermosulfidooxidans</name>
    <dbReference type="NCBI Taxonomy" id="28034"/>
    <lineage>
        <taxon>Bacteria</taxon>
        <taxon>Bacillati</taxon>
        <taxon>Bacillota</taxon>
        <taxon>Clostridia</taxon>
        <taxon>Eubacteriales</taxon>
        <taxon>Clostridiales Family XVII. Incertae Sedis</taxon>
        <taxon>Sulfobacillus</taxon>
    </lineage>
</organism>
<sequence length="394" mass="45901">MGKTLREIAQQLKDTPKKVQLIYAFNGTGKTRLSREFKQLVAPKDDGSEGDDAVDPSDVSRHKILYYNAFTEDLFYWDNDLERDADPKLKIQPNSFTDWILKDQGQDRNIITNFQRYAGEKLTPRFNEEYKLKDKDGHEVTVKAFSEVTFSLKGGNDEHPENLKISKGEESNFIWSIFFTLLEQVFSARGEVQPDYSESTPFDNLEYVFIDDPVSSLDENHLIQLAVDLAQLIKSGESIVRFIITTHNPLFYNVLFNELNKRTTFRPCRMFKYDDGTYELFDRRNDSPFSYHLYLKSELEKAIKNGKLSKYHFNFLRNILEKTSTFLGYEKWGDLLPRTGDGKTNPYEARIINISSPSKHAGEEVADLTEDDKRVLGYLVRKLNEMYRFQKNED</sequence>
<dbReference type="Gene3D" id="3.40.50.300">
    <property type="entry name" value="P-loop containing nucleotide triphosphate hydrolases"/>
    <property type="match status" value="1"/>
</dbReference>
<dbReference type="AlphaFoldDB" id="A0A2T2WQV1"/>
<protein>
    <submittedName>
        <fullName evidence="2">Anticodon nuclease</fullName>
    </submittedName>
</protein>
<reference evidence="2 3" key="1">
    <citation type="journal article" date="2014" name="BMC Genomics">
        <title>Comparison of environmental and isolate Sulfobacillus genomes reveals diverse carbon, sulfur, nitrogen, and hydrogen metabolisms.</title>
        <authorList>
            <person name="Justice N.B."/>
            <person name="Norman A."/>
            <person name="Brown C.T."/>
            <person name="Singh A."/>
            <person name="Thomas B.C."/>
            <person name="Banfield J.F."/>
        </authorList>
    </citation>
    <scope>NUCLEOTIDE SEQUENCE [LARGE SCALE GENOMIC DNA]</scope>
    <source>
        <strain evidence="2">AMDSBA5</strain>
    </source>
</reference>
<evidence type="ECO:0000259" key="1">
    <source>
        <dbReference type="Pfam" id="PF13166"/>
    </source>
</evidence>
<proteinExistence type="predicted"/>
<dbReference type="InterPro" id="IPR026866">
    <property type="entry name" value="CR006_AAA"/>
</dbReference>
<name>A0A2T2WQV1_SULTH</name>
<accession>A0A2T2WQV1</accession>
<dbReference type="InterPro" id="IPR027417">
    <property type="entry name" value="P-loop_NTPase"/>
</dbReference>
<evidence type="ECO:0000313" key="3">
    <source>
        <dbReference type="Proteomes" id="UP000242705"/>
    </source>
</evidence>
<dbReference type="SUPFAM" id="SSF52540">
    <property type="entry name" value="P-loop containing nucleoside triphosphate hydrolases"/>
    <property type="match status" value="1"/>
</dbReference>
<dbReference type="EMBL" id="PXYX01000048">
    <property type="protein sequence ID" value="PSR24612.1"/>
    <property type="molecule type" value="Genomic_DNA"/>
</dbReference>
<dbReference type="Pfam" id="PF13166">
    <property type="entry name" value="AAA_13"/>
    <property type="match status" value="1"/>
</dbReference>
<comment type="caution">
    <text evidence="2">The sequence shown here is derived from an EMBL/GenBank/DDBJ whole genome shotgun (WGS) entry which is preliminary data.</text>
</comment>
<evidence type="ECO:0000313" key="2">
    <source>
        <dbReference type="EMBL" id="PSR24612.1"/>
    </source>
</evidence>